<dbReference type="InterPro" id="IPR004443">
    <property type="entry name" value="YjeF_N_dom"/>
</dbReference>
<dbReference type="PROSITE" id="PS51385">
    <property type="entry name" value="YJEF_N"/>
    <property type="match status" value="1"/>
</dbReference>
<keyword evidence="9" id="KW-0413">Isomerase</keyword>
<evidence type="ECO:0000256" key="8">
    <source>
        <dbReference type="ARBA" id="ARBA00023027"/>
    </source>
</evidence>
<dbReference type="PANTHER" id="PTHR13232">
    <property type="entry name" value="NAD(P)H-HYDRATE EPIMERASE"/>
    <property type="match status" value="1"/>
</dbReference>
<dbReference type="PANTHER" id="PTHR13232:SF10">
    <property type="entry name" value="NAD(P)H-HYDRATE EPIMERASE"/>
    <property type="match status" value="1"/>
</dbReference>
<evidence type="ECO:0000256" key="2">
    <source>
        <dbReference type="ARBA" id="ARBA00000909"/>
    </source>
</evidence>
<keyword evidence="8" id="KW-0520">NAD</keyword>
<keyword evidence="7" id="KW-0630">Potassium</keyword>
<feature type="domain" description="YjeF N-terminal" evidence="10">
    <location>
        <begin position="9"/>
        <end position="96"/>
    </location>
</feature>
<keyword evidence="6" id="KW-0521">NADP</keyword>
<dbReference type="Proteomes" id="UP001439008">
    <property type="component" value="Unassembled WGS sequence"/>
</dbReference>
<evidence type="ECO:0000313" key="12">
    <source>
        <dbReference type="Proteomes" id="UP001439008"/>
    </source>
</evidence>
<evidence type="ECO:0000256" key="4">
    <source>
        <dbReference type="ARBA" id="ARBA00022723"/>
    </source>
</evidence>
<sequence>MQYLTQELSKQLDLKLFKIGFSIEQLMELAGLSVASAIFRHFKTKNSPKKVLFVCGPGNNGGDGLVASRHLSNFKTFRPSIYYPKPNLERKDFAVY</sequence>
<dbReference type="InterPro" id="IPR036652">
    <property type="entry name" value="YjeF_N_dom_sf"/>
</dbReference>
<organism evidence="11 12">
    <name type="scientific">Bonamia ostreae</name>
    <dbReference type="NCBI Taxonomy" id="126728"/>
    <lineage>
        <taxon>Eukaryota</taxon>
        <taxon>Sar</taxon>
        <taxon>Rhizaria</taxon>
        <taxon>Endomyxa</taxon>
        <taxon>Ascetosporea</taxon>
        <taxon>Haplosporida</taxon>
        <taxon>Bonamia</taxon>
    </lineage>
</organism>
<keyword evidence="12" id="KW-1185">Reference proteome</keyword>
<evidence type="ECO:0000256" key="9">
    <source>
        <dbReference type="ARBA" id="ARBA00023235"/>
    </source>
</evidence>
<keyword evidence="5" id="KW-0547">Nucleotide-binding</keyword>
<dbReference type="SUPFAM" id="SSF64153">
    <property type="entry name" value="YjeF N-terminal domain-like"/>
    <property type="match status" value="1"/>
</dbReference>
<dbReference type="InterPro" id="IPR032976">
    <property type="entry name" value="YJEFN_prot_NAXE-like"/>
</dbReference>
<keyword evidence="4" id="KW-0479">Metal-binding</keyword>
<dbReference type="EMBL" id="JBDODL010000292">
    <property type="protein sequence ID" value="MES1919452.1"/>
    <property type="molecule type" value="Genomic_DNA"/>
</dbReference>
<name>A0ABV2AIK1_9EUKA</name>
<evidence type="ECO:0000313" key="11">
    <source>
        <dbReference type="EMBL" id="MES1919452.1"/>
    </source>
</evidence>
<dbReference type="Gene3D" id="3.40.50.10260">
    <property type="entry name" value="YjeF N-terminal domain"/>
    <property type="match status" value="1"/>
</dbReference>
<accession>A0ABV2AIK1</accession>
<comment type="catalytic activity">
    <reaction evidence="2">
        <text>(6R)-NADPHX = (6S)-NADPHX</text>
        <dbReference type="Rhea" id="RHEA:32227"/>
        <dbReference type="ChEBI" id="CHEBI:64076"/>
        <dbReference type="ChEBI" id="CHEBI:64077"/>
        <dbReference type="EC" id="5.1.99.6"/>
    </reaction>
</comment>
<evidence type="ECO:0000256" key="7">
    <source>
        <dbReference type="ARBA" id="ARBA00022958"/>
    </source>
</evidence>
<reference evidence="11 12" key="1">
    <citation type="journal article" date="2024" name="BMC Biol.">
        <title>Comparative genomics of Ascetosporea gives new insight into the evolutionary basis for animal parasitism in Rhizaria.</title>
        <authorList>
            <person name="Hiltunen Thoren M."/>
            <person name="Onut-Brannstrom I."/>
            <person name="Alfjorden A."/>
            <person name="Peckova H."/>
            <person name="Swords F."/>
            <person name="Hooper C."/>
            <person name="Holzer A.S."/>
            <person name="Bass D."/>
            <person name="Burki F."/>
        </authorList>
    </citation>
    <scope>NUCLEOTIDE SEQUENCE [LARGE SCALE GENOMIC DNA]</scope>
    <source>
        <strain evidence="11">20-A016</strain>
    </source>
</reference>
<dbReference type="EC" id="5.1.99.6" evidence="3"/>
<evidence type="ECO:0000256" key="1">
    <source>
        <dbReference type="ARBA" id="ARBA00000013"/>
    </source>
</evidence>
<evidence type="ECO:0000256" key="5">
    <source>
        <dbReference type="ARBA" id="ARBA00022741"/>
    </source>
</evidence>
<proteinExistence type="predicted"/>
<comment type="catalytic activity">
    <reaction evidence="1">
        <text>(6R)-NADHX = (6S)-NADHX</text>
        <dbReference type="Rhea" id="RHEA:32215"/>
        <dbReference type="ChEBI" id="CHEBI:64074"/>
        <dbReference type="ChEBI" id="CHEBI:64075"/>
        <dbReference type="EC" id="5.1.99.6"/>
    </reaction>
</comment>
<gene>
    <name evidence="11" type="ORF">MHBO_001282</name>
</gene>
<evidence type="ECO:0000256" key="3">
    <source>
        <dbReference type="ARBA" id="ARBA00012228"/>
    </source>
</evidence>
<protein>
    <recommendedName>
        <fullName evidence="3">NAD(P)H-hydrate epimerase</fullName>
        <ecNumber evidence="3">5.1.99.6</ecNumber>
    </recommendedName>
</protein>
<evidence type="ECO:0000259" key="10">
    <source>
        <dbReference type="PROSITE" id="PS51385"/>
    </source>
</evidence>
<comment type="caution">
    <text evidence="11">The sequence shown here is derived from an EMBL/GenBank/DDBJ whole genome shotgun (WGS) entry which is preliminary data.</text>
</comment>
<dbReference type="Pfam" id="PF03853">
    <property type="entry name" value="YjeF_N"/>
    <property type="match status" value="1"/>
</dbReference>
<evidence type="ECO:0000256" key="6">
    <source>
        <dbReference type="ARBA" id="ARBA00022857"/>
    </source>
</evidence>